<dbReference type="OrthoDB" id="10513153at2759"/>
<gene>
    <name evidence="2" type="ORF">PENPOL_c003G06176</name>
</gene>
<name>A0A1V6NTR9_PENPO</name>
<proteinExistence type="predicted"/>
<protein>
    <submittedName>
        <fullName evidence="2">Uncharacterized protein</fullName>
    </submittedName>
</protein>
<reference evidence="3" key="1">
    <citation type="journal article" date="2017" name="Nat. Microbiol.">
        <title>Global analysis of biosynthetic gene clusters reveals vast potential of secondary metabolite production in Penicillium species.</title>
        <authorList>
            <person name="Nielsen J.C."/>
            <person name="Grijseels S."/>
            <person name="Prigent S."/>
            <person name="Ji B."/>
            <person name="Dainat J."/>
            <person name="Nielsen K.F."/>
            <person name="Frisvad J.C."/>
            <person name="Workman M."/>
            <person name="Nielsen J."/>
        </authorList>
    </citation>
    <scope>NUCLEOTIDE SEQUENCE [LARGE SCALE GENOMIC DNA]</scope>
    <source>
        <strain evidence="3">IBT 4502</strain>
    </source>
</reference>
<evidence type="ECO:0000313" key="2">
    <source>
        <dbReference type="EMBL" id="OQD68128.1"/>
    </source>
</evidence>
<dbReference type="EMBL" id="MDYM01000003">
    <property type="protein sequence ID" value="OQD68128.1"/>
    <property type="molecule type" value="Genomic_DNA"/>
</dbReference>
<comment type="caution">
    <text evidence="2">The sequence shown here is derived from an EMBL/GenBank/DDBJ whole genome shotgun (WGS) entry which is preliminary data.</text>
</comment>
<organism evidence="2 3">
    <name type="scientific">Penicillium polonicum</name>
    <dbReference type="NCBI Taxonomy" id="60169"/>
    <lineage>
        <taxon>Eukaryota</taxon>
        <taxon>Fungi</taxon>
        <taxon>Dikarya</taxon>
        <taxon>Ascomycota</taxon>
        <taxon>Pezizomycotina</taxon>
        <taxon>Eurotiomycetes</taxon>
        <taxon>Eurotiomycetidae</taxon>
        <taxon>Eurotiales</taxon>
        <taxon>Aspergillaceae</taxon>
        <taxon>Penicillium</taxon>
    </lineage>
</organism>
<feature type="region of interest" description="Disordered" evidence="1">
    <location>
        <begin position="46"/>
        <end position="72"/>
    </location>
</feature>
<evidence type="ECO:0000313" key="3">
    <source>
        <dbReference type="Proteomes" id="UP000191408"/>
    </source>
</evidence>
<accession>A0A1V6NTR9</accession>
<sequence>MFSPPSAVLWYFVDSYYTIVENTQTLPSILSLINIDHQDVPRITRTSVHPQDHQYDPKITSTSPKSPVRPQDHQYVPRITTLFLGEVSQMNNQH</sequence>
<dbReference type="Proteomes" id="UP000191408">
    <property type="component" value="Unassembled WGS sequence"/>
</dbReference>
<keyword evidence="3" id="KW-1185">Reference proteome</keyword>
<evidence type="ECO:0000256" key="1">
    <source>
        <dbReference type="SAM" id="MobiDB-lite"/>
    </source>
</evidence>
<dbReference type="AlphaFoldDB" id="A0A1V6NTR9"/>